<dbReference type="EMBL" id="BAAARK010000071">
    <property type="protein sequence ID" value="GAA2694101.1"/>
    <property type="molecule type" value="Genomic_DNA"/>
</dbReference>
<comment type="caution">
    <text evidence="1">The sequence shown here is derived from an EMBL/GenBank/DDBJ whole genome shotgun (WGS) entry which is preliminary data.</text>
</comment>
<evidence type="ECO:0000313" key="2">
    <source>
        <dbReference type="Proteomes" id="UP001500994"/>
    </source>
</evidence>
<evidence type="ECO:0000313" key="1">
    <source>
        <dbReference type="EMBL" id="GAA2694101.1"/>
    </source>
</evidence>
<dbReference type="RefSeq" id="WP_344585043.1">
    <property type="nucleotide sequence ID" value="NZ_BAAARK010000071.1"/>
</dbReference>
<protein>
    <submittedName>
        <fullName evidence="1">Uncharacterized protein</fullName>
    </submittedName>
</protein>
<reference evidence="1 2" key="1">
    <citation type="journal article" date="2019" name="Int. J. Syst. Evol. Microbiol.">
        <title>The Global Catalogue of Microorganisms (GCM) 10K type strain sequencing project: providing services to taxonomists for standard genome sequencing and annotation.</title>
        <authorList>
            <consortium name="The Broad Institute Genomics Platform"/>
            <consortium name="The Broad Institute Genome Sequencing Center for Infectious Disease"/>
            <person name="Wu L."/>
            <person name="Ma J."/>
        </authorList>
    </citation>
    <scope>NUCLEOTIDE SEQUENCE [LARGE SCALE GENOMIC DNA]</scope>
    <source>
        <strain evidence="1 2">JCM 16374</strain>
    </source>
</reference>
<gene>
    <name evidence="1" type="ORF">GCM10009864_81100</name>
</gene>
<accession>A0ABN3T7P4</accession>
<proteinExistence type="predicted"/>
<name>A0ABN3T7P4_9ACTN</name>
<keyword evidence="2" id="KW-1185">Reference proteome</keyword>
<dbReference type="Proteomes" id="UP001500994">
    <property type="component" value="Unassembled WGS sequence"/>
</dbReference>
<sequence length="158" mass="17504">MPSESRSSEELAPETELAPATELAFRPPWVPETGHRSYGTGIEFDVVRISGDRGAEVSEELVRAAEGIAGPILVRQKSSVQDTYFIVPAGTSEKFQWPPGVLAHGTRWRAYVAVPALRNCPTAPMRWESRPTADREHVDPGVLYELVCRLTHWPGEKP</sequence>
<organism evidence="1 2">
    <name type="scientific">Streptomyces lunalinharesii</name>
    <dbReference type="NCBI Taxonomy" id="333384"/>
    <lineage>
        <taxon>Bacteria</taxon>
        <taxon>Bacillati</taxon>
        <taxon>Actinomycetota</taxon>
        <taxon>Actinomycetes</taxon>
        <taxon>Kitasatosporales</taxon>
        <taxon>Streptomycetaceae</taxon>
        <taxon>Streptomyces</taxon>
    </lineage>
</organism>